<dbReference type="RefSeq" id="WP_129229966.1">
    <property type="nucleotide sequence ID" value="NZ_QYBB01000086.1"/>
</dbReference>
<evidence type="ECO:0000256" key="1">
    <source>
        <dbReference type="SAM" id="MobiDB-lite"/>
    </source>
</evidence>
<organism evidence="3 4">
    <name type="scientific">Lichenibacterium minor</name>
    <dbReference type="NCBI Taxonomy" id="2316528"/>
    <lineage>
        <taxon>Bacteria</taxon>
        <taxon>Pseudomonadati</taxon>
        <taxon>Pseudomonadota</taxon>
        <taxon>Alphaproteobacteria</taxon>
        <taxon>Hyphomicrobiales</taxon>
        <taxon>Lichenihabitantaceae</taxon>
        <taxon>Lichenibacterium</taxon>
    </lineage>
</organism>
<feature type="domain" description="TtsA-like Glycoside hydrolase family 108" evidence="2">
    <location>
        <begin position="13"/>
        <end position="54"/>
    </location>
</feature>
<comment type="caution">
    <text evidence="3">The sequence shown here is derived from an EMBL/GenBank/DDBJ whole genome shotgun (WGS) entry which is preliminary data.</text>
</comment>
<dbReference type="Proteomes" id="UP000290759">
    <property type="component" value="Unassembled WGS sequence"/>
</dbReference>
<dbReference type="AlphaFoldDB" id="A0A4Q2U2N6"/>
<dbReference type="Pfam" id="PF05838">
    <property type="entry name" value="Glyco_hydro_108"/>
    <property type="match status" value="1"/>
</dbReference>
<proteinExistence type="predicted"/>
<feature type="region of interest" description="Disordered" evidence="1">
    <location>
        <begin position="17"/>
        <end position="57"/>
    </location>
</feature>
<dbReference type="Gene3D" id="1.20.141.10">
    <property type="entry name" value="Chitosanase, subunit A, domain 1"/>
    <property type="match status" value="1"/>
</dbReference>
<name>A0A4Q2U2N6_9HYPH</name>
<evidence type="ECO:0000313" key="3">
    <source>
        <dbReference type="EMBL" id="RYC28946.1"/>
    </source>
</evidence>
<evidence type="ECO:0000259" key="2">
    <source>
        <dbReference type="Pfam" id="PF05838"/>
    </source>
</evidence>
<protein>
    <recommendedName>
        <fullName evidence="2">TtsA-like Glycoside hydrolase family 108 domain-containing protein</fullName>
    </recommendedName>
</protein>
<dbReference type="OrthoDB" id="9815229at2"/>
<evidence type="ECO:0000313" key="4">
    <source>
        <dbReference type="Proteomes" id="UP000290759"/>
    </source>
</evidence>
<reference evidence="3 4" key="1">
    <citation type="submission" date="2018-12" db="EMBL/GenBank/DDBJ databases">
        <authorList>
            <person name="Grouzdev D.S."/>
            <person name="Krutkina M.S."/>
        </authorList>
    </citation>
    <scope>NUCLEOTIDE SEQUENCE [LARGE SCALE GENOMIC DNA]</scope>
    <source>
        <strain evidence="3 4">RmlP026</strain>
    </source>
</reference>
<dbReference type="InterPro" id="IPR008565">
    <property type="entry name" value="TtsA-like_GH18_dom"/>
</dbReference>
<sequence>MATEDEFRRAVLPFTLHHEGGSSVDPRDPGNWTGGKRGRGKLVGTKYGIPASSHPHS</sequence>
<reference evidence="3 4" key="2">
    <citation type="submission" date="2019-02" db="EMBL/GenBank/DDBJ databases">
        <title>'Lichenibacterium ramalinii' gen. nov. sp. nov., 'Lichenibacterium minor' gen. nov. sp. nov.</title>
        <authorList>
            <person name="Pankratov T."/>
        </authorList>
    </citation>
    <scope>NUCLEOTIDE SEQUENCE [LARGE SCALE GENOMIC DNA]</scope>
    <source>
        <strain evidence="3 4">RmlP026</strain>
    </source>
</reference>
<keyword evidence="4" id="KW-1185">Reference proteome</keyword>
<accession>A0A4Q2U2N6</accession>
<gene>
    <name evidence="3" type="ORF">D3273_26555</name>
</gene>
<dbReference type="EMBL" id="QYBB01000086">
    <property type="protein sequence ID" value="RYC28946.1"/>
    <property type="molecule type" value="Genomic_DNA"/>
</dbReference>
<feature type="compositionally biased region" description="Basic and acidic residues" evidence="1">
    <location>
        <begin position="17"/>
        <end position="28"/>
    </location>
</feature>